<dbReference type="PROSITE" id="PS51257">
    <property type="entry name" value="PROKAR_LIPOPROTEIN"/>
    <property type="match status" value="1"/>
</dbReference>
<evidence type="ECO:0000256" key="1">
    <source>
        <dbReference type="SAM" id="MobiDB-lite"/>
    </source>
</evidence>
<reference evidence="3" key="1">
    <citation type="submission" date="2022-10" db="EMBL/GenBank/DDBJ databases">
        <title>Two novel species of Flavobacterium.</title>
        <authorList>
            <person name="Liu Q."/>
            <person name="Xin Y.-H."/>
        </authorList>
    </citation>
    <scope>NUCLEOTIDE SEQUENCE</scope>
    <source>
        <strain evidence="3">LS1R49</strain>
    </source>
</reference>
<dbReference type="RefSeq" id="WP_264207846.1">
    <property type="nucleotide sequence ID" value="NZ_JAOZEW010000023.1"/>
</dbReference>
<dbReference type="Proteomes" id="UP001151079">
    <property type="component" value="Unassembled WGS sequence"/>
</dbReference>
<keyword evidence="2" id="KW-0732">Signal</keyword>
<evidence type="ECO:0000256" key="2">
    <source>
        <dbReference type="SAM" id="SignalP"/>
    </source>
</evidence>
<dbReference type="AlphaFoldDB" id="A0A9X2ZI39"/>
<sequence length="123" mass="13487">MKLNKFAIIILASIAILASSCGSDNKKMKDAHNDSDPHNHTEGLVNKDTTKKVNKYENALGQALDKKGKFITGCPSHKEMIGSKGDKCPKCGYMTMLPITWSLEGVDTLRVTSFSDYNPPIVK</sequence>
<evidence type="ECO:0000313" key="3">
    <source>
        <dbReference type="EMBL" id="MCV9929760.1"/>
    </source>
</evidence>
<protein>
    <submittedName>
        <fullName evidence="3">Uncharacterized protein</fullName>
    </submittedName>
</protein>
<evidence type="ECO:0000313" key="4">
    <source>
        <dbReference type="Proteomes" id="UP001151079"/>
    </source>
</evidence>
<feature type="region of interest" description="Disordered" evidence="1">
    <location>
        <begin position="25"/>
        <end position="48"/>
    </location>
</feature>
<feature type="chain" id="PRO_5040811148" evidence="2">
    <location>
        <begin position="19"/>
        <end position="123"/>
    </location>
</feature>
<feature type="signal peptide" evidence="2">
    <location>
        <begin position="1"/>
        <end position="18"/>
    </location>
</feature>
<name>A0A9X2ZI39_9FLAO</name>
<keyword evidence="4" id="KW-1185">Reference proteome</keyword>
<comment type="caution">
    <text evidence="3">The sequence shown here is derived from an EMBL/GenBank/DDBJ whole genome shotgun (WGS) entry which is preliminary data.</text>
</comment>
<dbReference type="EMBL" id="JAOZEW010000023">
    <property type="protein sequence ID" value="MCV9929760.1"/>
    <property type="molecule type" value="Genomic_DNA"/>
</dbReference>
<proteinExistence type="predicted"/>
<gene>
    <name evidence="3" type="ORF">OIU83_19015</name>
</gene>
<organism evidence="3 4">
    <name type="scientific">Flavobacterium shii</name>
    <dbReference type="NCBI Taxonomy" id="2987687"/>
    <lineage>
        <taxon>Bacteria</taxon>
        <taxon>Pseudomonadati</taxon>
        <taxon>Bacteroidota</taxon>
        <taxon>Flavobacteriia</taxon>
        <taxon>Flavobacteriales</taxon>
        <taxon>Flavobacteriaceae</taxon>
        <taxon>Flavobacterium</taxon>
    </lineage>
</organism>
<feature type="compositionally biased region" description="Basic and acidic residues" evidence="1">
    <location>
        <begin position="25"/>
        <end position="41"/>
    </location>
</feature>
<accession>A0A9X2ZI39</accession>